<comment type="caution">
    <text evidence="2">The sequence shown here is derived from an EMBL/GenBank/DDBJ whole genome shotgun (WGS) entry which is preliminary data.</text>
</comment>
<dbReference type="EMBL" id="AMRV01000001">
    <property type="protein sequence ID" value="EMD84230.1"/>
    <property type="molecule type" value="Genomic_DNA"/>
</dbReference>
<keyword evidence="3" id="KW-1185">Reference proteome</keyword>
<dbReference type="InterPro" id="IPR006311">
    <property type="entry name" value="TAT_signal"/>
</dbReference>
<evidence type="ECO:0000313" key="3">
    <source>
        <dbReference type="Proteomes" id="UP000011717"/>
    </source>
</evidence>
<dbReference type="PATRIC" id="fig|1234595.3.peg.159"/>
<dbReference type="OrthoDB" id="9848544at2"/>
<accession>M2SFT0</accession>
<gene>
    <name evidence="2" type="ORF">C725_0160</name>
</gene>
<protein>
    <submittedName>
        <fullName evidence="2">Uncharacterized protein</fullName>
    </submittedName>
</protein>
<organism evidence="2 3">
    <name type="scientific">Pacificimonas flava</name>
    <dbReference type="NCBI Taxonomy" id="1234595"/>
    <lineage>
        <taxon>Bacteria</taxon>
        <taxon>Pseudomonadati</taxon>
        <taxon>Pseudomonadota</taxon>
        <taxon>Alphaproteobacteria</taxon>
        <taxon>Sphingomonadales</taxon>
        <taxon>Sphingosinicellaceae</taxon>
        <taxon>Pacificimonas</taxon>
    </lineage>
</organism>
<feature type="region of interest" description="Disordered" evidence="1">
    <location>
        <begin position="1"/>
        <end position="23"/>
    </location>
</feature>
<dbReference type="RefSeq" id="WP_008599542.1">
    <property type="nucleotide sequence ID" value="NZ_AMRV01000001.1"/>
</dbReference>
<proteinExistence type="predicted"/>
<name>M2SFT0_9SPHN</name>
<dbReference type="Proteomes" id="UP000011717">
    <property type="component" value="Unassembled WGS sequence"/>
</dbReference>
<dbReference type="PROSITE" id="PS51318">
    <property type="entry name" value="TAT"/>
    <property type="match status" value="1"/>
</dbReference>
<dbReference type="AlphaFoldDB" id="M2SFT0"/>
<sequence>MNERTNENERAAERASEDGKVESRRRVLKLGALAVPAVATLSPNMAMATYGGGNGGGSPPVGGAGVSLMACTVPMPEFIDEKGFPVDRREVVRKSNGRYYRKNEKDKWLLVYSGPAEGSYSGQQIKDALTSWSPPPGVGQQEFQAHVEYLTKVRYQQVNGAGLTCLISLTSNLDAYRA</sequence>
<evidence type="ECO:0000256" key="1">
    <source>
        <dbReference type="SAM" id="MobiDB-lite"/>
    </source>
</evidence>
<reference evidence="2 3" key="1">
    <citation type="journal article" date="2013" name="Genome Announc.">
        <title>Draft Genome Sequence of Strain JLT2015T, Belonging to the Family Sphingomonadaceae of the Alphaproteobacteria.</title>
        <authorList>
            <person name="Tang K."/>
            <person name="Liu K."/>
            <person name="Li S."/>
            <person name="Jiao N."/>
        </authorList>
    </citation>
    <scope>NUCLEOTIDE SEQUENCE [LARGE SCALE GENOMIC DNA]</scope>
    <source>
        <strain evidence="2 3">JLT2015</strain>
    </source>
</reference>
<evidence type="ECO:0000313" key="2">
    <source>
        <dbReference type="EMBL" id="EMD84230.1"/>
    </source>
</evidence>